<dbReference type="InterPro" id="IPR001789">
    <property type="entry name" value="Sig_transdc_resp-reg_receiver"/>
</dbReference>
<dbReference type="EMBL" id="JACCCW010000002">
    <property type="protein sequence ID" value="NYF81167.1"/>
    <property type="molecule type" value="Genomic_DNA"/>
</dbReference>
<protein>
    <submittedName>
        <fullName evidence="6">DNA-binding NarL/FixJ family response regulator</fullName>
    </submittedName>
</protein>
<evidence type="ECO:0000256" key="3">
    <source>
        <dbReference type="PROSITE-ProRule" id="PRU00169"/>
    </source>
</evidence>
<keyword evidence="1 3" id="KW-0597">Phosphoprotein</keyword>
<dbReference type="InterPro" id="IPR016032">
    <property type="entry name" value="Sig_transdc_resp-reg_C-effctor"/>
</dbReference>
<evidence type="ECO:0000256" key="2">
    <source>
        <dbReference type="ARBA" id="ARBA00023125"/>
    </source>
</evidence>
<evidence type="ECO:0000313" key="6">
    <source>
        <dbReference type="EMBL" id="NYF81167.1"/>
    </source>
</evidence>
<feature type="modified residue" description="4-aspartylphosphate" evidence="3">
    <location>
        <position position="96"/>
    </location>
</feature>
<dbReference type="GO" id="GO:0006355">
    <property type="term" value="P:regulation of DNA-templated transcription"/>
    <property type="evidence" value="ECO:0007669"/>
    <property type="project" value="InterPro"/>
</dbReference>
<dbReference type="InterPro" id="IPR058245">
    <property type="entry name" value="NreC/VraR/RcsB-like_REC"/>
</dbReference>
<evidence type="ECO:0000259" key="5">
    <source>
        <dbReference type="PROSITE" id="PS50110"/>
    </source>
</evidence>
<dbReference type="SUPFAM" id="SSF46894">
    <property type="entry name" value="C-terminal effector domain of the bipartite response regulators"/>
    <property type="match status" value="1"/>
</dbReference>
<comment type="caution">
    <text evidence="6">The sequence shown here is derived from an EMBL/GenBank/DDBJ whole genome shotgun (WGS) entry which is preliminary data.</text>
</comment>
<dbReference type="CDD" id="cd17535">
    <property type="entry name" value="REC_NarL-like"/>
    <property type="match status" value="1"/>
</dbReference>
<dbReference type="PANTHER" id="PTHR43214:SF38">
    <property type="entry name" value="NITRATE_NITRITE RESPONSE REGULATOR PROTEIN NARL"/>
    <property type="match status" value="1"/>
</dbReference>
<accession>A0A7Y9PJU2</accession>
<feature type="domain" description="HTH luxR-type" evidence="4">
    <location>
        <begin position="185"/>
        <end position="250"/>
    </location>
</feature>
<evidence type="ECO:0000313" key="7">
    <source>
        <dbReference type="Proteomes" id="UP000589520"/>
    </source>
</evidence>
<dbReference type="GO" id="GO:0003677">
    <property type="term" value="F:DNA binding"/>
    <property type="evidence" value="ECO:0007669"/>
    <property type="project" value="UniProtKB-KW"/>
</dbReference>
<dbReference type="PROSITE" id="PS50043">
    <property type="entry name" value="HTH_LUXR_2"/>
    <property type="match status" value="1"/>
</dbReference>
<evidence type="ECO:0000256" key="1">
    <source>
        <dbReference type="ARBA" id="ARBA00022553"/>
    </source>
</evidence>
<gene>
    <name evidence="6" type="ORF">HDF17_003487</name>
</gene>
<proteinExistence type="predicted"/>
<dbReference type="PROSITE" id="PS50110">
    <property type="entry name" value="RESPONSE_REGULATORY"/>
    <property type="match status" value="1"/>
</dbReference>
<dbReference type="GO" id="GO:0000160">
    <property type="term" value="P:phosphorelay signal transduction system"/>
    <property type="evidence" value="ECO:0007669"/>
    <property type="project" value="InterPro"/>
</dbReference>
<organism evidence="6 7">
    <name type="scientific">Granulicella arctica</name>
    <dbReference type="NCBI Taxonomy" id="940613"/>
    <lineage>
        <taxon>Bacteria</taxon>
        <taxon>Pseudomonadati</taxon>
        <taxon>Acidobacteriota</taxon>
        <taxon>Terriglobia</taxon>
        <taxon>Terriglobales</taxon>
        <taxon>Acidobacteriaceae</taxon>
        <taxon>Granulicella</taxon>
    </lineage>
</organism>
<reference evidence="6 7" key="1">
    <citation type="submission" date="2020-07" db="EMBL/GenBank/DDBJ databases">
        <title>Genomic Encyclopedia of Type Strains, Phase IV (KMG-V): Genome sequencing to study the core and pangenomes of soil and plant-associated prokaryotes.</title>
        <authorList>
            <person name="Whitman W."/>
        </authorList>
    </citation>
    <scope>NUCLEOTIDE SEQUENCE [LARGE SCALE GENOMIC DNA]</scope>
    <source>
        <strain evidence="6 7">X4EP2</strain>
    </source>
</reference>
<dbReference type="AlphaFoldDB" id="A0A7Y9PJU2"/>
<keyword evidence="2 6" id="KW-0238">DNA-binding</keyword>
<dbReference type="InterPro" id="IPR000792">
    <property type="entry name" value="Tscrpt_reg_LuxR_C"/>
</dbReference>
<dbReference type="PRINTS" id="PR00038">
    <property type="entry name" value="HTHLUXR"/>
</dbReference>
<dbReference type="Pfam" id="PF00072">
    <property type="entry name" value="Response_reg"/>
    <property type="match status" value="1"/>
</dbReference>
<evidence type="ECO:0000259" key="4">
    <source>
        <dbReference type="PROSITE" id="PS50043"/>
    </source>
</evidence>
<dbReference type="InterPro" id="IPR039420">
    <property type="entry name" value="WalR-like"/>
</dbReference>
<name>A0A7Y9PJU2_9BACT</name>
<dbReference type="InterPro" id="IPR011006">
    <property type="entry name" value="CheY-like_superfamily"/>
</dbReference>
<dbReference type="Gene3D" id="3.40.50.2300">
    <property type="match status" value="1"/>
</dbReference>
<keyword evidence="7" id="KW-1185">Reference proteome</keyword>
<dbReference type="Proteomes" id="UP000589520">
    <property type="component" value="Unassembled WGS sequence"/>
</dbReference>
<sequence length="264" mass="29250">MNIFWMIGFTHDAEDSHVFQTKGQARWFSTLRKSSDSVDMNQGIRILLIDDHALFREGVGRLLQAEPDFIAVRSCGHIREALRLLEGEVIDVVLLDYDLDGEYGTLFLDEAKAKGFKGHILMVTAGMPNATVLKVLEQGASGIFLKQAPPAELVEAIHKIISGQIWLDSRAIKPLIDGVNRRAEETRIRPSLSARELAVVRAVCEGLSNKQIAVELQLSESGVKGALQQLFAKTGVRTRSQLVRLALEQHSDDWLDGETGVTDH</sequence>
<dbReference type="SMART" id="SM00448">
    <property type="entry name" value="REC"/>
    <property type="match status" value="1"/>
</dbReference>
<dbReference type="PANTHER" id="PTHR43214">
    <property type="entry name" value="TWO-COMPONENT RESPONSE REGULATOR"/>
    <property type="match status" value="1"/>
</dbReference>
<dbReference type="SMART" id="SM00421">
    <property type="entry name" value="HTH_LUXR"/>
    <property type="match status" value="1"/>
</dbReference>
<feature type="domain" description="Response regulatory" evidence="5">
    <location>
        <begin position="45"/>
        <end position="161"/>
    </location>
</feature>
<dbReference type="RefSeq" id="WP_179493012.1">
    <property type="nucleotide sequence ID" value="NZ_JACCCW010000002.1"/>
</dbReference>
<dbReference type="SUPFAM" id="SSF52172">
    <property type="entry name" value="CheY-like"/>
    <property type="match status" value="1"/>
</dbReference>
<dbReference type="Pfam" id="PF00196">
    <property type="entry name" value="GerE"/>
    <property type="match status" value="1"/>
</dbReference>
<dbReference type="CDD" id="cd06170">
    <property type="entry name" value="LuxR_C_like"/>
    <property type="match status" value="1"/>
</dbReference>